<evidence type="ECO:0000313" key="1">
    <source>
        <dbReference type="EMBL" id="KAJ9648697.1"/>
    </source>
</evidence>
<gene>
    <name evidence="1" type="ORF">H2199_000610</name>
</gene>
<dbReference type="Proteomes" id="UP001172680">
    <property type="component" value="Unassembled WGS sequence"/>
</dbReference>
<protein>
    <submittedName>
        <fullName evidence="1">Uncharacterized protein</fullName>
    </submittedName>
</protein>
<evidence type="ECO:0000313" key="2">
    <source>
        <dbReference type="Proteomes" id="UP001172680"/>
    </source>
</evidence>
<name>A0ACC2ZM85_9PEZI</name>
<proteinExistence type="predicted"/>
<sequence length="232" mass="24901">MVNRWPTTAPAPTPTPITTTPRPKPTAPTPVPEPSGPSIGVIVGAAVGGVAVVAIIIGVIIFFFVRKKKHQRQQQQQQHAPPTFNPNAGPPPPMQQQQQQQPMYQAPHQQGSYFQPGPNVMSMDGSDNKYNPNVAAYPTSPISSPGSPAPPYDRKSTVSPQQTGYGQPTLGVPPQGYVVPHDGAVEIQSAAAPTPYQPYQPQGQESTTQQQPTQQVQRKLHPQQGSVYELGQ</sequence>
<dbReference type="EMBL" id="JAPDRP010000002">
    <property type="protein sequence ID" value="KAJ9648697.1"/>
    <property type="molecule type" value="Genomic_DNA"/>
</dbReference>
<keyword evidence="2" id="KW-1185">Reference proteome</keyword>
<comment type="caution">
    <text evidence="1">The sequence shown here is derived from an EMBL/GenBank/DDBJ whole genome shotgun (WGS) entry which is preliminary data.</text>
</comment>
<accession>A0ACC2ZM85</accession>
<organism evidence="1 2">
    <name type="scientific">Coniosporium tulheliwenetii</name>
    <dbReference type="NCBI Taxonomy" id="3383036"/>
    <lineage>
        <taxon>Eukaryota</taxon>
        <taxon>Fungi</taxon>
        <taxon>Dikarya</taxon>
        <taxon>Ascomycota</taxon>
        <taxon>Pezizomycotina</taxon>
        <taxon>Dothideomycetes</taxon>
        <taxon>Dothideomycetes incertae sedis</taxon>
        <taxon>Coniosporium</taxon>
    </lineage>
</organism>
<reference evidence="1" key="1">
    <citation type="submission" date="2022-10" db="EMBL/GenBank/DDBJ databases">
        <title>Culturing micro-colonial fungi from biological soil crusts in the Mojave desert and describing Neophaeococcomyces mojavensis, and introducing the new genera and species Taxawa tesnikishii.</title>
        <authorList>
            <person name="Kurbessoian T."/>
            <person name="Stajich J.E."/>
        </authorList>
    </citation>
    <scope>NUCLEOTIDE SEQUENCE</scope>
    <source>
        <strain evidence="1">JES_115</strain>
    </source>
</reference>